<dbReference type="InterPro" id="IPR024757">
    <property type="entry name" value="FtsZ_C"/>
</dbReference>
<dbReference type="GO" id="GO:0003924">
    <property type="term" value="F:GTPase activity"/>
    <property type="evidence" value="ECO:0007669"/>
    <property type="project" value="InterPro"/>
</dbReference>
<protein>
    <recommendedName>
        <fullName evidence="7">Cell division protein FtsZ</fullName>
    </recommendedName>
</protein>
<dbReference type="InterPro" id="IPR036525">
    <property type="entry name" value="Tubulin/FtsZ_GTPase_sf"/>
</dbReference>
<dbReference type="PANTHER" id="PTHR30314">
    <property type="entry name" value="CELL DIVISION PROTEIN FTSZ-RELATED"/>
    <property type="match status" value="1"/>
</dbReference>
<evidence type="ECO:0008006" key="7">
    <source>
        <dbReference type="Google" id="ProtNLM"/>
    </source>
</evidence>
<feature type="domain" description="Tubulin/FtsZ 2-layer sandwich" evidence="4">
    <location>
        <begin position="198"/>
        <end position="303"/>
    </location>
</feature>
<dbReference type="AlphaFoldDB" id="A0A2M7V3K5"/>
<keyword evidence="2" id="KW-0342">GTP-binding</keyword>
<accession>A0A2M7V3K5</accession>
<reference evidence="6" key="1">
    <citation type="submission" date="2017-09" db="EMBL/GenBank/DDBJ databases">
        <title>Depth-based differentiation of microbial function through sediment-hosted aquifers and enrichment of novel symbionts in the deep terrestrial subsurface.</title>
        <authorList>
            <person name="Probst A.J."/>
            <person name="Ladd B."/>
            <person name="Jarett J.K."/>
            <person name="Geller-Mcgrath D.E."/>
            <person name="Sieber C.M.K."/>
            <person name="Emerson J.B."/>
            <person name="Anantharaman K."/>
            <person name="Thomas B.C."/>
            <person name="Malmstrom R."/>
            <person name="Stieglmeier M."/>
            <person name="Klingl A."/>
            <person name="Woyke T."/>
            <person name="Ryan C.M."/>
            <person name="Banfield J.F."/>
        </authorList>
    </citation>
    <scope>NUCLEOTIDE SEQUENCE [LARGE SCALE GENOMIC DNA]</scope>
</reference>
<dbReference type="InterPro" id="IPR018316">
    <property type="entry name" value="Tubulin/FtsZ_2-layer-sand-dom"/>
</dbReference>
<evidence type="ECO:0000259" key="4">
    <source>
        <dbReference type="SMART" id="SM00865"/>
    </source>
</evidence>
<keyword evidence="1" id="KW-0547">Nucleotide-binding</keyword>
<evidence type="ECO:0000259" key="3">
    <source>
        <dbReference type="SMART" id="SM00864"/>
    </source>
</evidence>
<dbReference type="SMART" id="SM00865">
    <property type="entry name" value="Tubulin_C"/>
    <property type="match status" value="1"/>
</dbReference>
<dbReference type="InterPro" id="IPR045061">
    <property type="entry name" value="FtsZ/CetZ"/>
</dbReference>
<dbReference type="GO" id="GO:0032153">
    <property type="term" value="C:cell division site"/>
    <property type="evidence" value="ECO:0007669"/>
    <property type="project" value="TreeGrafter"/>
</dbReference>
<dbReference type="InterPro" id="IPR003008">
    <property type="entry name" value="Tubulin_FtsZ_GTPase"/>
</dbReference>
<dbReference type="Proteomes" id="UP000230078">
    <property type="component" value="Unassembled WGS sequence"/>
</dbReference>
<feature type="domain" description="Tubulin/FtsZ GTPase" evidence="3">
    <location>
        <begin position="10"/>
        <end position="196"/>
    </location>
</feature>
<evidence type="ECO:0000313" key="5">
    <source>
        <dbReference type="EMBL" id="PIZ93056.1"/>
    </source>
</evidence>
<dbReference type="GO" id="GO:0005737">
    <property type="term" value="C:cytoplasm"/>
    <property type="evidence" value="ECO:0007669"/>
    <property type="project" value="TreeGrafter"/>
</dbReference>
<gene>
    <name evidence="5" type="ORF">COX83_02905</name>
</gene>
<dbReference type="EMBL" id="PFPI01000036">
    <property type="protein sequence ID" value="PIZ93056.1"/>
    <property type="molecule type" value="Genomic_DNA"/>
</dbReference>
<dbReference type="PANTHER" id="PTHR30314:SF3">
    <property type="entry name" value="MITOCHONDRIAL DIVISION PROTEIN FSZA"/>
    <property type="match status" value="1"/>
</dbReference>
<evidence type="ECO:0000256" key="1">
    <source>
        <dbReference type="ARBA" id="ARBA00022741"/>
    </source>
</evidence>
<dbReference type="SUPFAM" id="SSF55307">
    <property type="entry name" value="Tubulin C-terminal domain-like"/>
    <property type="match status" value="1"/>
</dbReference>
<dbReference type="InterPro" id="IPR008280">
    <property type="entry name" value="Tub_FtsZ_C"/>
</dbReference>
<dbReference type="Pfam" id="PF12327">
    <property type="entry name" value="FtsZ_C"/>
    <property type="match status" value="1"/>
</dbReference>
<sequence length="303" mass="33756">MTSKKKFSLNTTVVSIGGRGTNILNRLVSLEEKGIRLVSIGTQKSLRYGKDIREQIELPENYLLAEALPHEKVDALCGKSNEIKKVSSETDIMFILGNISNPINVRQSADIAEIAKQTDTLVFYVSATPFLFEGKKKKVYKEEGKEILEKVVDGVLCINSDKILAKGESANEGLQQVDRVIVHMMQLLADLVMQFGIINVDFSDLKTTVQDVGMLYFSSVEGSKKEIASLTENMFTDSILDIKLSKIKKALYVIHVGKDMLLEEIQTIGEKIQDHLDEHARIIFGVVEDKKLKNNVKIVIIGG</sequence>
<dbReference type="GO" id="GO:0051301">
    <property type="term" value="P:cell division"/>
    <property type="evidence" value="ECO:0007669"/>
    <property type="project" value="TreeGrafter"/>
</dbReference>
<organism evidence="5 6">
    <name type="scientific">Candidatus Magasanikbacteria bacterium CG_4_10_14_0_2_um_filter_41_31</name>
    <dbReference type="NCBI Taxonomy" id="1974639"/>
    <lineage>
        <taxon>Bacteria</taxon>
        <taxon>Candidatus Magasanikiibacteriota</taxon>
    </lineage>
</organism>
<comment type="caution">
    <text evidence="5">The sequence shown here is derived from an EMBL/GenBank/DDBJ whole genome shotgun (WGS) entry which is preliminary data.</text>
</comment>
<dbReference type="Gene3D" id="3.40.50.1440">
    <property type="entry name" value="Tubulin/FtsZ, GTPase domain"/>
    <property type="match status" value="1"/>
</dbReference>
<proteinExistence type="predicted"/>
<name>A0A2M7V3K5_9BACT</name>
<dbReference type="SMART" id="SM00864">
    <property type="entry name" value="Tubulin"/>
    <property type="match status" value="1"/>
</dbReference>
<dbReference type="GO" id="GO:0005525">
    <property type="term" value="F:GTP binding"/>
    <property type="evidence" value="ECO:0007669"/>
    <property type="project" value="UniProtKB-KW"/>
</dbReference>
<dbReference type="SUPFAM" id="SSF52490">
    <property type="entry name" value="Tubulin nucleotide-binding domain-like"/>
    <property type="match status" value="1"/>
</dbReference>
<evidence type="ECO:0000256" key="2">
    <source>
        <dbReference type="ARBA" id="ARBA00023134"/>
    </source>
</evidence>
<evidence type="ECO:0000313" key="6">
    <source>
        <dbReference type="Proteomes" id="UP000230078"/>
    </source>
</evidence>
<dbReference type="PRINTS" id="PR00423">
    <property type="entry name" value="CELLDVISFTSZ"/>
</dbReference>